<name>A0AAJ1TWX0_9HYPH</name>
<dbReference type="AlphaFoldDB" id="A0AAJ1TWX0"/>
<organism evidence="1 2">
    <name type="scientific">Methylobacterium brachiatum</name>
    <dbReference type="NCBI Taxonomy" id="269660"/>
    <lineage>
        <taxon>Bacteria</taxon>
        <taxon>Pseudomonadati</taxon>
        <taxon>Pseudomonadota</taxon>
        <taxon>Alphaproteobacteria</taxon>
        <taxon>Hyphomicrobiales</taxon>
        <taxon>Methylobacteriaceae</taxon>
        <taxon>Methylobacterium</taxon>
    </lineage>
</organism>
<dbReference type="Proteomes" id="UP001223420">
    <property type="component" value="Unassembled WGS sequence"/>
</dbReference>
<sequence>MAEQASSFMRDWIAANIRNDPSQRDSGLDEWVTKEIGRLKDAARAEGVDLDDPELDESLLRDEITAAIKRIAQS</sequence>
<gene>
    <name evidence="1" type="ORF">QO001_004216</name>
</gene>
<dbReference type="RefSeq" id="WP_230367063.1">
    <property type="nucleotide sequence ID" value="NZ_JAJALK010000009.1"/>
</dbReference>
<evidence type="ECO:0000313" key="2">
    <source>
        <dbReference type="Proteomes" id="UP001223420"/>
    </source>
</evidence>
<proteinExistence type="predicted"/>
<protein>
    <submittedName>
        <fullName evidence="1">Uncharacterized protein</fullName>
    </submittedName>
</protein>
<dbReference type="EMBL" id="JAUSWL010000008">
    <property type="protein sequence ID" value="MDQ0545273.1"/>
    <property type="molecule type" value="Genomic_DNA"/>
</dbReference>
<comment type="caution">
    <text evidence="1">The sequence shown here is derived from an EMBL/GenBank/DDBJ whole genome shotgun (WGS) entry which is preliminary data.</text>
</comment>
<accession>A0AAJ1TWX0</accession>
<evidence type="ECO:0000313" key="1">
    <source>
        <dbReference type="EMBL" id="MDQ0545273.1"/>
    </source>
</evidence>
<reference evidence="1" key="1">
    <citation type="submission" date="2023-07" db="EMBL/GenBank/DDBJ databases">
        <title>Genomic Encyclopedia of Type Strains, Phase IV (KMG-IV): sequencing the most valuable type-strain genomes for metagenomic binning, comparative biology and taxonomic classification.</title>
        <authorList>
            <person name="Goeker M."/>
        </authorList>
    </citation>
    <scope>NUCLEOTIDE SEQUENCE</scope>
    <source>
        <strain evidence="1">DSM 19569</strain>
    </source>
</reference>